<dbReference type="RefSeq" id="WP_284205692.1">
    <property type="nucleotide sequence ID" value="NZ_BSPQ01000026.1"/>
</dbReference>
<evidence type="ECO:0008006" key="3">
    <source>
        <dbReference type="Google" id="ProtNLM"/>
    </source>
</evidence>
<comment type="caution">
    <text evidence="1">The sequence shown here is derived from an EMBL/GenBank/DDBJ whole genome shotgun (WGS) entry which is preliminary data.</text>
</comment>
<keyword evidence="2" id="KW-1185">Reference proteome</keyword>
<gene>
    <name evidence="1" type="ORF">GCM10007916_36560</name>
</gene>
<dbReference type="InterPro" id="IPR021284">
    <property type="entry name" value="DUF2750"/>
</dbReference>
<proteinExistence type="predicted"/>
<sequence length="128" mass="15137">MSTALTEQQIKDIQKLDAQKRYNYLLKEVVKNKQIWLLVDEHGCVMLNSEDEDCVPVWPNEEFALAWATEEWSHCTPEAISIEKWHNRWTHGLEDDELALVIFPDQNSEGLIFFPDEFDFELKQQARK</sequence>
<organism evidence="1 2">
    <name type="scientific">Psychromonas marina</name>
    <dbReference type="NCBI Taxonomy" id="88364"/>
    <lineage>
        <taxon>Bacteria</taxon>
        <taxon>Pseudomonadati</taxon>
        <taxon>Pseudomonadota</taxon>
        <taxon>Gammaproteobacteria</taxon>
        <taxon>Alteromonadales</taxon>
        <taxon>Psychromonadaceae</taxon>
        <taxon>Psychromonas</taxon>
    </lineage>
</organism>
<dbReference type="Proteomes" id="UP001157353">
    <property type="component" value="Unassembled WGS sequence"/>
</dbReference>
<evidence type="ECO:0000313" key="1">
    <source>
        <dbReference type="EMBL" id="GLS92584.1"/>
    </source>
</evidence>
<accession>A0ABQ6E589</accession>
<protein>
    <recommendedName>
        <fullName evidence="3">DUF2750 domain-containing protein</fullName>
    </recommendedName>
</protein>
<reference evidence="2" key="1">
    <citation type="journal article" date="2019" name="Int. J. Syst. Evol. Microbiol.">
        <title>The Global Catalogue of Microorganisms (GCM) 10K type strain sequencing project: providing services to taxonomists for standard genome sequencing and annotation.</title>
        <authorList>
            <consortium name="The Broad Institute Genomics Platform"/>
            <consortium name="The Broad Institute Genome Sequencing Center for Infectious Disease"/>
            <person name="Wu L."/>
            <person name="Ma J."/>
        </authorList>
    </citation>
    <scope>NUCLEOTIDE SEQUENCE [LARGE SCALE GENOMIC DNA]</scope>
    <source>
        <strain evidence="2">NBRC 103166</strain>
    </source>
</reference>
<name>A0ABQ6E589_9GAMM</name>
<evidence type="ECO:0000313" key="2">
    <source>
        <dbReference type="Proteomes" id="UP001157353"/>
    </source>
</evidence>
<dbReference type="EMBL" id="BSPQ01000026">
    <property type="protein sequence ID" value="GLS92584.1"/>
    <property type="molecule type" value="Genomic_DNA"/>
</dbReference>
<dbReference type="Pfam" id="PF11042">
    <property type="entry name" value="DUF2750"/>
    <property type="match status" value="1"/>
</dbReference>